<dbReference type="STRING" id="1802319.A2928_03900"/>
<accession>A0A1G2NGY2</accession>
<dbReference type="AlphaFoldDB" id="A0A1G2NGY2"/>
<evidence type="ECO:0000256" key="1">
    <source>
        <dbReference type="SAM" id="MobiDB-lite"/>
    </source>
</evidence>
<evidence type="ECO:0000313" key="2">
    <source>
        <dbReference type="EMBL" id="OHA34651.1"/>
    </source>
</evidence>
<dbReference type="Proteomes" id="UP000176221">
    <property type="component" value="Unassembled WGS sequence"/>
</dbReference>
<comment type="caution">
    <text evidence="2">The sequence shown here is derived from an EMBL/GenBank/DDBJ whole genome shotgun (WGS) entry which is preliminary data.</text>
</comment>
<sequence>MWRGVLRSKTAESNAGAMPSEHARPRGGARHIFIHKNRSPLVGQTNFCDDKSLVAGDSPAPDIIKPLMHLTYIHSGERISEVVFAAAKMEVAVKQGQNQQGKRKLCREEKIETS</sequence>
<proteinExistence type="predicted"/>
<feature type="region of interest" description="Disordered" evidence="1">
    <location>
        <begin position="1"/>
        <end position="29"/>
    </location>
</feature>
<organism evidence="2 3">
    <name type="scientific">Candidatus Taylorbacteria bacterium RIFCSPLOWO2_01_FULL_45_15b</name>
    <dbReference type="NCBI Taxonomy" id="1802319"/>
    <lineage>
        <taxon>Bacteria</taxon>
        <taxon>Candidatus Tayloriibacteriota</taxon>
    </lineage>
</organism>
<protein>
    <submittedName>
        <fullName evidence="2">Uncharacterized protein</fullName>
    </submittedName>
</protein>
<evidence type="ECO:0000313" key="3">
    <source>
        <dbReference type="Proteomes" id="UP000176221"/>
    </source>
</evidence>
<dbReference type="EMBL" id="MHRX01000009">
    <property type="protein sequence ID" value="OHA34651.1"/>
    <property type="molecule type" value="Genomic_DNA"/>
</dbReference>
<reference evidence="2 3" key="1">
    <citation type="journal article" date="2016" name="Nat. Commun.">
        <title>Thousands of microbial genomes shed light on interconnected biogeochemical processes in an aquifer system.</title>
        <authorList>
            <person name="Anantharaman K."/>
            <person name="Brown C.T."/>
            <person name="Hug L.A."/>
            <person name="Sharon I."/>
            <person name="Castelle C.J."/>
            <person name="Probst A.J."/>
            <person name="Thomas B.C."/>
            <person name="Singh A."/>
            <person name="Wilkins M.J."/>
            <person name="Karaoz U."/>
            <person name="Brodie E.L."/>
            <person name="Williams K.H."/>
            <person name="Hubbard S.S."/>
            <person name="Banfield J.F."/>
        </authorList>
    </citation>
    <scope>NUCLEOTIDE SEQUENCE [LARGE SCALE GENOMIC DNA]</scope>
</reference>
<name>A0A1G2NGY2_9BACT</name>
<gene>
    <name evidence="2" type="ORF">A2928_03900</name>
</gene>